<dbReference type="InterPro" id="IPR050576">
    <property type="entry name" value="Cilia_flagella_integrity"/>
</dbReference>
<gene>
    <name evidence="10" type="primary">Cep97</name>
    <name evidence="10" type="ORF">Anas_10980</name>
</gene>
<comment type="caution">
    <text evidence="10">The sequence shown here is derived from an EMBL/GenBank/DDBJ whole genome shotgun (WGS) entry which is preliminary data.</text>
</comment>
<dbReference type="OrthoDB" id="5954088at2759"/>
<evidence type="ECO:0000256" key="3">
    <source>
        <dbReference type="ARBA" id="ARBA00006453"/>
    </source>
</evidence>
<keyword evidence="6" id="KW-0969">Cilium</keyword>
<dbReference type="EMBL" id="SEYY01000661">
    <property type="protein sequence ID" value="KAB7506776.1"/>
    <property type="molecule type" value="Genomic_DNA"/>
</dbReference>
<dbReference type="Proteomes" id="UP000326759">
    <property type="component" value="Unassembled WGS sequence"/>
</dbReference>
<proteinExistence type="inferred from homology"/>
<keyword evidence="7" id="KW-0966">Cell projection</keyword>
<dbReference type="GO" id="GO:0005929">
    <property type="term" value="C:cilium"/>
    <property type="evidence" value="ECO:0007669"/>
    <property type="project" value="UniProtKB-SubCell"/>
</dbReference>
<dbReference type="AlphaFoldDB" id="A0A5N5TKV4"/>
<sequence>MKRTGSNPSSIEYSGNLVSPQSLMNITENLCLLVPPISPPPPNLLGSDSSDNFDWAMKTPIQNKEEDQLCFESEEREKNCLNISGCAMMMPTLTSTVTMTTEVTSASVTSTPAILNFPSKVTSENIVLNLRGLNIKKLEKSAKGTSTSKTTTLLLDDNLLQTLPTIDSYSKLTELSLANNEIDSFIWFGRLTSLRTLNLSRNKITEIDGLWKLWHLTRVVKGRSNDKKSNLEYLDVSGNKIILIENISMAVNLKSNLPQSLVKLTLAENSIANLGEISELSNLKLLKELTIMKNMCVNVLQLVDLQGNPVGSPRSFDYRPFVVAVCSNLTTLDFKPISKNEKLKANWLLSQEQFKKISLHNHASLVSYLSDVCPLSQTVFEGEFLERNEGNDIQTIQNHSQVNLKSTILNSSSINECCKRSIPESKFHKPRKANGTKPLKYKKNTPSSFKETEKDCMTPYPCKHYIELIEEKAKNYKLKRSNEALTQENMSLCQRLQILETTLEENAINIRDVLMKIEIEDEEAT</sequence>
<dbReference type="Gene3D" id="3.80.10.10">
    <property type="entry name" value="Ribonuclease Inhibitor"/>
    <property type="match status" value="2"/>
</dbReference>
<dbReference type="InterPro" id="IPR032675">
    <property type="entry name" value="LRR_dom_sf"/>
</dbReference>
<comment type="function">
    <text evidence="1">Cilium-specific protein required for cilia structures.</text>
</comment>
<evidence type="ECO:0000256" key="4">
    <source>
        <dbReference type="ARBA" id="ARBA00022614"/>
    </source>
</evidence>
<evidence type="ECO:0000256" key="5">
    <source>
        <dbReference type="ARBA" id="ARBA00022737"/>
    </source>
</evidence>
<reference evidence="10 11" key="1">
    <citation type="journal article" date="2019" name="PLoS Biol.">
        <title>Sex chromosomes control vertical transmission of feminizing Wolbachia symbionts in an isopod.</title>
        <authorList>
            <person name="Becking T."/>
            <person name="Chebbi M.A."/>
            <person name="Giraud I."/>
            <person name="Moumen B."/>
            <person name="Laverre T."/>
            <person name="Caubet Y."/>
            <person name="Peccoud J."/>
            <person name="Gilbert C."/>
            <person name="Cordaux R."/>
        </authorList>
    </citation>
    <scope>NUCLEOTIDE SEQUENCE [LARGE SCALE GENOMIC DNA]</scope>
    <source>
        <strain evidence="10">ANa2</strain>
        <tissue evidence="10">Whole body excluding digestive tract and cuticle</tissue>
    </source>
</reference>
<dbReference type="SUPFAM" id="SSF52058">
    <property type="entry name" value="L domain-like"/>
    <property type="match status" value="1"/>
</dbReference>
<name>A0A5N5TKV4_9CRUS</name>
<evidence type="ECO:0000256" key="8">
    <source>
        <dbReference type="ARBA" id="ARBA00024433"/>
    </source>
</evidence>
<evidence type="ECO:0000313" key="11">
    <source>
        <dbReference type="Proteomes" id="UP000326759"/>
    </source>
</evidence>
<evidence type="ECO:0000256" key="1">
    <source>
        <dbReference type="ARBA" id="ARBA00003843"/>
    </source>
</evidence>
<feature type="region of interest" description="Disordered" evidence="9">
    <location>
        <begin position="427"/>
        <end position="452"/>
    </location>
</feature>
<dbReference type="SMART" id="SM00365">
    <property type="entry name" value="LRR_SD22"/>
    <property type="match status" value="2"/>
</dbReference>
<evidence type="ECO:0000256" key="9">
    <source>
        <dbReference type="SAM" id="MobiDB-lite"/>
    </source>
</evidence>
<protein>
    <recommendedName>
        <fullName evidence="8">Dynein axonemal assembly factor 1 homolog</fullName>
    </recommendedName>
</protein>
<comment type="subcellular location">
    <subcellularLocation>
        <location evidence="2">Cell projection</location>
        <location evidence="2">Cilium</location>
    </subcellularLocation>
</comment>
<evidence type="ECO:0000256" key="7">
    <source>
        <dbReference type="ARBA" id="ARBA00023273"/>
    </source>
</evidence>
<comment type="similarity">
    <text evidence="3">Belongs to the DNAAF1 family.</text>
</comment>
<keyword evidence="4" id="KW-0433">Leucine-rich repeat</keyword>
<keyword evidence="11" id="KW-1185">Reference proteome</keyword>
<keyword evidence="5" id="KW-0677">Repeat</keyword>
<feature type="compositionally biased region" description="Basic residues" evidence="9">
    <location>
        <begin position="428"/>
        <end position="443"/>
    </location>
</feature>
<dbReference type="PANTHER" id="PTHR45973">
    <property type="entry name" value="PROTEIN PHOSPHATASE 1 REGULATORY SUBUNIT SDS22-RELATED"/>
    <property type="match status" value="1"/>
</dbReference>
<evidence type="ECO:0000256" key="2">
    <source>
        <dbReference type="ARBA" id="ARBA00004138"/>
    </source>
</evidence>
<organism evidence="10 11">
    <name type="scientific">Armadillidium nasatum</name>
    <dbReference type="NCBI Taxonomy" id="96803"/>
    <lineage>
        <taxon>Eukaryota</taxon>
        <taxon>Metazoa</taxon>
        <taxon>Ecdysozoa</taxon>
        <taxon>Arthropoda</taxon>
        <taxon>Crustacea</taxon>
        <taxon>Multicrustacea</taxon>
        <taxon>Malacostraca</taxon>
        <taxon>Eumalacostraca</taxon>
        <taxon>Peracarida</taxon>
        <taxon>Isopoda</taxon>
        <taxon>Oniscidea</taxon>
        <taxon>Crinocheta</taxon>
        <taxon>Armadillidiidae</taxon>
        <taxon>Armadillidium</taxon>
    </lineage>
</organism>
<dbReference type="PANTHER" id="PTHR45973:SF9">
    <property type="entry name" value="LEUCINE-RICH REPEAT-CONTAINING PROTEIN 46"/>
    <property type="match status" value="1"/>
</dbReference>
<evidence type="ECO:0000313" key="10">
    <source>
        <dbReference type="EMBL" id="KAB7506776.1"/>
    </source>
</evidence>
<dbReference type="PROSITE" id="PS51450">
    <property type="entry name" value="LRR"/>
    <property type="match status" value="3"/>
</dbReference>
<dbReference type="Pfam" id="PF13516">
    <property type="entry name" value="LRR_6"/>
    <property type="match status" value="2"/>
</dbReference>
<evidence type="ECO:0000256" key="6">
    <source>
        <dbReference type="ARBA" id="ARBA00023069"/>
    </source>
</evidence>
<dbReference type="InterPro" id="IPR001611">
    <property type="entry name" value="Leu-rich_rpt"/>
</dbReference>
<accession>A0A5N5TKV4</accession>